<keyword evidence="2" id="KW-1185">Reference proteome</keyword>
<dbReference type="AlphaFoldDB" id="A0ABD0LS53"/>
<sequence>SNLSRECGQRKHVFAVSLSLKQDRQSYFPYWRYPPANTEKRKDDKRSYAEMLQAKSKVRYGEKILDIDGNAGSVPTIAIMWSSNPNNLPRDD</sequence>
<dbReference type="Proteomes" id="UP001519460">
    <property type="component" value="Unassembled WGS sequence"/>
</dbReference>
<accession>A0ABD0LS53</accession>
<dbReference type="EMBL" id="JACVVK020000029">
    <property type="protein sequence ID" value="KAK7501852.1"/>
    <property type="molecule type" value="Genomic_DNA"/>
</dbReference>
<organism evidence="1 2">
    <name type="scientific">Batillaria attramentaria</name>
    <dbReference type="NCBI Taxonomy" id="370345"/>
    <lineage>
        <taxon>Eukaryota</taxon>
        <taxon>Metazoa</taxon>
        <taxon>Spiralia</taxon>
        <taxon>Lophotrochozoa</taxon>
        <taxon>Mollusca</taxon>
        <taxon>Gastropoda</taxon>
        <taxon>Caenogastropoda</taxon>
        <taxon>Sorbeoconcha</taxon>
        <taxon>Cerithioidea</taxon>
        <taxon>Batillariidae</taxon>
        <taxon>Batillaria</taxon>
    </lineage>
</organism>
<name>A0ABD0LS53_9CAEN</name>
<feature type="non-terminal residue" evidence="1">
    <location>
        <position position="92"/>
    </location>
</feature>
<protein>
    <submittedName>
        <fullName evidence="1">Uncharacterized protein</fullName>
    </submittedName>
</protein>
<proteinExistence type="predicted"/>
<reference evidence="1 2" key="1">
    <citation type="journal article" date="2023" name="Sci. Data">
        <title>Genome assembly of the Korean intertidal mud-creeper Batillaria attramentaria.</title>
        <authorList>
            <person name="Patra A.K."/>
            <person name="Ho P.T."/>
            <person name="Jun S."/>
            <person name="Lee S.J."/>
            <person name="Kim Y."/>
            <person name="Won Y.J."/>
        </authorList>
    </citation>
    <scope>NUCLEOTIDE SEQUENCE [LARGE SCALE GENOMIC DNA]</scope>
    <source>
        <strain evidence="1">Wonlab-2016</strain>
    </source>
</reference>
<evidence type="ECO:0000313" key="2">
    <source>
        <dbReference type="Proteomes" id="UP001519460"/>
    </source>
</evidence>
<gene>
    <name evidence="1" type="ORF">BaRGS_00006938</name>
</gene>
<comment type="caution">
    <text evidence="1">The sequence shown here is derived from an EMBL/GenBank/DDBJ whole genome shotgun (WGS) entry which is preliminary data.</text>
</comment>
<evidence type="ECO:0000313" key="1">
    <source>
        <dbReference type="EMBL" id="KAK7501852.1"/>
    </source>
</evidence>
<feature type="non-terminal residue" evidence="1">
    <location>
        <position position="1"/>
    </location>
</feature>